<dbReference type="InterPro" id="IPR000683">
    <property type="entry name" value="Gfo/Idh/MocA-like_OxRdtase_N"/>
</dbReference>
<proteinExistence type="predicted"/>
<evidence type="ECO:0000313" key="5">
    <source>
        <dbReference type="Proteomes" id="UP001234585"/>
    </source>
</evidence>
<dbReference type="InterPro" id="IPR004104">
    <property type="entry name" value="Gfo/Idh/MocA-like_OxRdtase_C"/>
</dbReference>
<reference evidence="4 5" key="1">
    <citation type="submission" date="2023-08" db="EMBL/GenBank/DDBJ databases">
        <title>Pathogen: clinical or host-associated sample.</title>
        <authorList>
            <person name="Hergert J."/>
            <person name="Casey R."/>
            <person name="Wagner J."/>
            <person name="Young E.L."/>
            <person name="Oakeson K.F."/>
        </authorList>
    </citation>
    <scope>NUCLEOTIDE SEQUENCE [LARGE SCALE GENOMIC DNA]</scope>
    <source>
        <strain evidence="4 5">1760953</strain>
        <plasmid evidence="4 5">unnamed1</plasmid>
    </source>
</reference>
<feature type="domain" description="Gfo/Idh/MocA-like oxidoreductase N-terminal" evidence="2">
    <location>
        <begin position="6"/>
        <end position="125"/>
    </location>
</feature>
<feature type="chain" id="PRO_5041208435" evidence="1">
    <location>
        <begin position="20"/>
        <end position="355"/>
    </location>
</feature>
<geneLocation type="plasmid" evidence="4 5">
    <name>unnamed1</name>
</geneLocation>
<dbReference type="SUPFAM" id="SSF51735">
    <property type="entry name" value="NAD(P)-binding Rossmann-fold domains"/>
    <property type="match status" value="1"/>
</dbReference>
<organism evidence="4 5">
    <name type="scientific">Shinella sumterensis</name>
    <dbReference type="NCBI Taxonomy" id="1967501"/>
    <lineage>
        <taxon>Bacteria</taxon>
        <taxon>Pseudomonadati</taxon>
        <taxon>Pseudomonadota</taxon>
        <taxon>Alphaproteobacteria</taxon>
        <taxon>Hyphomicrobiales</taxon>
        <taxon>Rhizobiaceae</taxon>
        <taxon>Shinella</taxon>
    </lineage>
</organism>
<feature type="signal peptide" evidence="1">
    <location>
        <begin position="1"/>
        <end position="19"/>
    </location>
</feature>
<dbReference type="Pfam" id="PF01408">
    <property type="entry name" value="GFO_IDH_MocA"/>
    <property type="match status" value="1"/>
</dbReference>
<keyword evidence="5" id="KW-1185">Reference proteome</keyword>
<dbReference type="Pfam" id="PF02894">
    <property type="entry name" value="GFO_IDH_MocA_C"/>
    <property type="match status" value="1"/>
</dbReference>
<dbReference type="Gene3D" id="3.40.50.720">
    <property type="entry name" value="NAD(P)-binding Rossmann-like Domain"/>
    <property type="match status" value="1"/>
</dbReference>
<evidence type="ECO:0000256" key="1">
    <source>
        <dbReference type="SAM" id="SignalP"/>
    </source>
</evidence>
<feature type="domain" description="Gfo/Idh/MocA-like oxidoreductase C-terminal" evidence="3">
    <location>
        <begin position="142"/>
        <end position="338"/>
    </location>
</feature>
<dbReference type="PANTHER" id="PTHR43249:SF1">
    <property type="entry name" value="D-GLUCOSIDE 3-DEHYDROGENASE"/>
    <property type="match status" value="1"/>
</dbReference>
<dbReference type="EMBL" id="CP132303">
    <property type="protein sequence ID" value="WLR99400.1"/>
    <property type="molecule type" value="Genomic_DNA"/>
</dbReference>
<dbReference type="AlphaFoldDB" id="A0AA50CPH1"/>
<dbReference type="PANTHER" id="PTHR43249">
    <property type="entry name" value="UDP-N-ACETYL-2-AMINO-2-DEOXY-D-GLUCURONATE OXIDASE"/>
    <property type="match status" value="1"/>
</dbReference>
<dbReference type="RefSeq" id="WP_306038777.1">
    <property type="nucleotide sequence ID" value="NZ_CP132303.1"/>
</dbReference>
<dbReference type="Proteomes" id="UP001234585">
    <property type="component" value="Plasmid unnamed1"/>
</dbReference>
<name>A0AA50CPH1_9HYPH</name>
<accession>A0AA50CPH1</accession>
<evidence type="ECO:0000313" key="4">
    <source>
        <dbReference type="EMBL" id="WLR99400.1"/>
    </source>
</evidence>
<keyword evidence="1" id="KW-0732">Signal</keyword>
<dbReference type="Gene3D" id="3.30.360.10">
    <property type="entry name" value="Dihydrodipicolinate Reductase, domain 2"/>
    <property type="match status" value="1"/>
</dbReference>
<evidence type="ECO:0000259" key="3">
    <source>
        <dbReference type="Pfam" id="PF02894"/>
    </source>
</evidence>
<sequence length="355" mass="37882">MRQVRIRTALVGCGAFANAALVPAMHAAGIDIVAVCDPDAARADATMRAARAGAAYAEMSEMLSAETVDAVVMAVGPTIYPTLAKQAFAHGVHVFVEKPPAITLVEAEAMKSAAVKAGKQLVVGFMKRFATGYRMAREISQEGNFGVVKMVNARITSGVWTPAWSKTLTPFSFVLDHSVHFLDLMRFFGGPVDWVSAIKTEASDERFGFAVLLGYASGAAGLLEISNYESRGVPNERVQITGSKGASVTVENVSRVTYNRDAEPMVAGRVFSPQRERLVWEPNMTNISAENASLAHMGYVGEMRNLANALTAGLPVTPSIEDGIAALALAHAIVESDGRRMNLQSTGELRNVAVH</sequence>
<dbReference type="InterPro" id="IPR052515">
    <property type="entry name" value="Gfo/Idh/MocA_Oxidoreductase"/>
</dbReference>
<dbReference type="SUPFAM" id="SSF55347">
    <property type="entry name" value="Glyceraldehyde-3-phosphate dehydrogenase-like, C-terminal domain"/>
    <property type="match status" value="1"/>
</dbReference>
<keyword evidence="4" id="KW-0614">Plasmid</keyword>
<dbReference type="InterPro" id="IPR036291">
    <property type="entry name" value="NAD(P)-bd_dom_sf"/>
</dbReference>
<gene>
    <name evidence="4" type="ORF">Q9313_21690</name>
</gene>
<evidence type="ECO:0000259" key="2">
    <source>
        <dbReference type="Pfam" id="PF01408"/>
    </source>
</evidence>
<dbReference type="GO" id="GO:0000166">
    <property type="term" value="F:nucleotide binding"/>
    <property type="evidence" value="ECO:0007669"/>
    <property type="project" value="InterPro"/>
</dbReference>
<protein>
    <submittedName>
        <fullName evidence="4">Gfo/Idh/MocA family oxidoreductase</fullName>
    </submittedName>
</protein>